<dbReference type="RefSeq" id="WP_157993996.1">
    <property type="nucleotide sequence ID" value="NZ_AP019400.1"/>
</dbReference>
<dbReference type="KEGG" id="cohn:KCTCHS21_19000"/>
<dbReference type="Gene3D" id="3.90.70.10">
    <property type="entry name" value="Cysteine proteinases"/>
    <property type="match status" value="1"/>
</dbReference>
<dbReference type="Pfam" id="PF13529">
    <property type="entry name" value="Peptidase_C39_2"/>
    <property type="match status" value="1"/>
</dbReference>
<evidence type="ECO:0000313" key="2">
    <source>
        <dbReference type="EMBL" id="BBI32501.1"/>
    </source>
</evidence>
<gene>
    <name evidence="2" type="ORF">KCTCHS21_19000</name>
</gene>
<protein>
    <recommendedName>
        <fullName evidence="1">Peptidase C39-like domain-containing protein</fullName>
    </recommendedName>
</protein>
<accession>A0A3T1D378</accession>
<dbReference type="InterPro" id="IPR039564">
    <property type="entry name" value="Peptidase_C39-like"/>
</dbReference>
<reference evidence="2 3" key="1">
    <citation type="submission" date="2019-01" db="EMBL/GenBank/DDBJ databases">
        <title>Complete genome sequence of Cohnella hallensis HS21 isolated from Korean fir (Abies koreana) rhizospheric soil.</title>
        <authorList>
            <person name="Jiang L."/>
            <person name="Kang S.W."/>
            <person name="Kim S."/>
            <person name="Jung J."/>
            <person name="Kim C.Y."/>
            <person name="Kim D.H."/>
            <person name="Kim S.W."/>
            <person name="Lee J."/>
        </authorList>
    </citation>
    <scope>NUCLEOTIDE SEQUENCE [LARGE SCALE GENOMIC DNA]</scope>
    <source>
        <strain evidence="2 3">HS21</strain>
    </source>
</reference>
<dbReference type="EMBL" id="AP019400">
    <property type="protein sequence ID" value="BBI32501.1"/>
    <property type="molecule type" value="Genomic_DNA"/>
</dbReference>
<dbReference type="OrthoDB" id="3186156at2"/>
<keyword evidence="3" id="KW-1185">Reference proteome</keyword>
<dbReference type="Proteomes" id="UP000289856">
    <property type="component" value="Chromosome"/>
</dbReference>
<feature type="domain" description="Peptidase C39-like" evidence="1">
    <location>
        <begin position="12"/>
        <end position="139"/>
    </location>
</feature>
<proteinExistence type="predicted"/>
<evidence type="ECO:0000313" key="3">
    <source>
        <dbReference type="Proteomes" id="UP000289856"/>
    </source>
</evidence>
<organism evidence="2 3">
    <name type="scientific">Cohnella abietis</name>
    <dbReference type="NCBI Taxonomy" id="2507935"/>
    <lineage>
        <taxon>Bacteria</taxon>
        <taxon>Bacillati</taxon>
        <taxon>Bacillota</taxon>
        <taxon>Bacilli</taxon>
        <taxon>Bacillales</taxon>
        <taxon>Paenibacillaceae</taxon>
        <taxon>Cohnella</taxon>
    </lineage>
</organism>
<sequence length="268" mass="29923">MNEIVYYSQKDKRWASIPYTKRNDPKQTIATSACGPTSFAMAASTLRDQSILPPETSRFAIDRGYRTDNSGTDWGYFIAASNYYGLACKQTGNFEEVKKALSDGALVIASMGPGHLTGGGHYVLLVGINAKWINVHDPNHSYRYPNDGFVTDVKGDGKIKVDEVVFRREAKQYWVFPQPVKNEEDKPMTATEAKAFEAQQRKVGELESAVTVLALKVKDLEANVPAPKWFVTEFGDKVLEKINDPKGTLDFWRSLAVSLRVQGYKKVV</sequence>
<dbReference type="AlphaFoldDB" id="A0A3T1D378"/>
<name>A0A3T1D378_9BACL</name>
<evidence type="ECO:0000259" key="1">
    <source>
        <dbReference type="Pfam" id="PF13529"/>
    </source>
</evidence>